<reference evidence="2 3" key="1">
    <citation type="submission" date="2021-12" db="EMBL/GenBank/DDBJ databases">
        <title>Discovery of the Pendulisporaceae a myxobacterial family with distinct sporulation behavior and unique specialized metabolism.</title>
        <authorList>
            <person name="Garcia R."/>
            <person name="Popoff A."/>
            <person name="Bader C.D."/>
            <person name="Loehr J."/>
            <person name="Walesch S."/>
            <person name="Walt C."/>
            <person name="Boldt J."/>
            <person name="Bunk B."/>
            <person name="Haeckl F.J.F.P.J."/>
            <person name="Gunesch A.P."/>
            <person name="Birkelbach J."/>
            <person name="Nuebel U."/>
            <person name="Pietschmann T."/>
            <person name="Bach T."/>
            <person name="Mueller R."/>
        </authorList>
    </citation>
    <scope>NUCLEOTIDE SEQUENCE [LARGE SCALE GENOMIC DNA]</scope>
    <source>
        <strain evidence="2 3">MSr11954</strain>
    </source>
</reference>
<feature type="chain" id="PRO_5047471828" evidence="1">
    <location>
        <begin position="25"/>
        <end position="330"/>
    </location>
</feature>
<organism evidence="2 3">
    <name type="scientific">Pendulispora albinea</name>
    <dbReference type="NCBI Taxonomy" id="2741071"/>
    <lineage>
        <taxon>Bacteria</taxon>
        <taxon>Pseudomonadati</taxon>
        <taxon>Myxococcota</taxon>
        <taxon>Myxococcia</taxon>
        <taxon>Myxococcales</taxon>
        <taxon>Sorangiineae</taxon>
        <taxon>Pendulisporaceae</taxon>
        <taxon>Pendulispora</taxon>
    </lineage>
</organism>
<sequence length="330" mass="34779">MKFEALLTLLGMLGVLTFSSPVRAASPVRVHFAPNSVCNDEAAFSEHLRARDLEAVQAPDAPAYEVEIDVRSTGLELEGRLALTTGEEAPATRTVAAATCDEMWSTFALTLGLALAQLPDAPPPSPPAPPLLLPAPAPASPSPLASAARVPVRPSWKVIFGFGASSRVQWGVGPDFAPALGGFGQIEVAREGTMVAPRVRLGAYSALPASEQAREGVRAEYGLQWGELEVCPFRLFASVSAALRTCARMQVGRMQVEIANAWRGRSMDALWAAAELALSAEVRPVRFLFLELQGGVGPALARPSFSEDGASFSVPEIVGQVGISAGVHFP</sequence>
<evidence type="ECO:0000313" key="3">
    <source>
        <dbReference type="Proteomes" id="UP001370348"/>
    </source>
</evidence>
<protein>
    <submittedName>
        <fullName evidence="2">Uncharacterized protein</fullName>
    </submittedName>
</protein>
<evidence type="ECO:0000256" key="1">
    <source>
        <dbReference type="SAM" id="SignalP"/>
    </source>
</evidence>
<dbReference type="RefSeq" id="WP_394823827.1">
    <property type="nucleotide sequence ID" value="NZ_CP089984.1"/>
</dbReference>
<name>A0ABZ2LTI1_9BACT</name>
<gene>
    <name evidence="2" type="ORF">LZC94_41070</name>
</gene>
<feature type="signal peptide" evidence="1">
    <location>
        <begin position="1"/>
        <end position="24"/>
    </location>
</feature>
<dbReference type="EMBL" id="CP089984">
    <property type="protein sequence ID" value="WXB14209.1"/>
    <property type="molecule type" value="Genomic_DNA"/>
</dbReference>
<dbReference type="Proteomes" id="UP001370348">
    <property type="component" value="Chromosome"/>
</dbReference>
<keyword evidence="1" id="KW-0732">Signal</keyword>
<accession>A0ABZ2LTI1</accession>
<keyword evidence="3" id="KW-1185">Reference proteome</keyword>
<evidence type="ECO:0000313" key="2">
    <source>
        <dbReference type="EMBL" id="WXB14209.1"/>
    </source>
</evidence>
<proteinExistence type="predicted"/>